<keyword evidence="4" id="KW-1185">Reference proteome</keyword>
<dbReference type="Pfam" id="PF08929">
    <property type="entry name" value="PoNi_C"/>
    <property type="match status" value="1"/>
</dbReference>
<evidence type="ECO:0000313" key="3">
    <source>
        <dbReference type="EMBL" id="AZN36360.1"/>
    </source>
</evidence>
<dbReference type="Proteomes" id="UP000282438">
    <property type="component" value="Chromosome"/>
</dbReference>
<dbReference type="InterPro" id="IPR028983">
    <property type="entry name" value="PA2201-like_C"/>
</dbReference>
<dbReference type="SUPFAM" id="SSF140731">
    <property type="entry name" value="PA2201 C-terminal domain-like"/>
    <property type="match status" value="1"/>
</dbReference>
<dbReference type="InterPro" id="IPR015025">
    <property type="entry name" value="PoNi_C"/>
</dbReference>
<dbReference type="KEGG" id="iod:EJO50_07575"/>
<dbReference type="AlphaFoldDB" id="A0A3S8ZS73"/>
<evidence type="ECO:0000259" key="1">
    <source>
        <dbReference type="Pfam" id="PF08928"/>
    </source>
</evidence>
<feature type="domain" description="PoNi C-terminal" evidence="2">
    <location>
        <begin position="159"/>
        <end position="261"/>
    </location>
</feature>
<dbReference type="Pfam" id="PF08928">
    <property type="entry name" value="PoNi_N"/>
    <property type="match status" value="1"/>
</dbReference>
<feature type="domain" description="PoNi N-terminal" evidence="1">
    <location>
        <begin position="61"/>
        <end position="143"/>
    </location>
</feature>
<gene>
    <name evidence="3" type="ORF">EJO50_07575</name>
</gene>
<reference evidence="3 4" key="1">
    <citation type="submission" date="2018-12" db="EMBL/GenBank/DDBJ databases">
        <title>Complete genome sequence of Iodobacter sp. H11R3.</title>
        <authorList>
            <person name="Bae J.-W."/>
        </authorList>
    </citation>
    <scope>NUCLEOTIDE SEQUENCE [LARGE SCALE GENOMIC DNA]</scope>
    <source>
        <strain evidence="3 4">H11R3</strain>
    </source>
</reference>
<evidence type="ECO:0000259" key="2">
    <source>
        <dbReference type="Pfam" id="PF08929"/>
    </source>
</evidence>
<name>A0A3S8ZS73_9NEIS</name>
<accession>A0A3S8ZS73</accession>
<sequence length="333" mass="38777">MNTYEVEELTALKREPLLDYSEHYCFVISEANLSYDIVQRGLDKNKDNPNFPRAGLMQGTRQRAWDALNHLCMAYSAGNPLDELKDFYPTVLEYWEVYAKYDRLFDDSPEAGGRRVPHLDLYDFDYWQALYLVCFGLLLGHSKLIPRWAPILDYENDDPDILLETLLAPFVQGRAAGVVYTRNLPYKKLQKVLDAQPEKRPALMAKYLDEWYTASRREGYYEKHDCPGFTGYWSYEAAAITWLLEIDDSSYRDKFFYPAELVDYARAQYSMPQAAEQLQTGRAAANTACPRSGWWWTPAQFASRREFAQGELMPDFPSSSYGATIWYWDINQE</sequence>
<protein>
    <submittedName>
        <fullName evidence="3">DUF1911 domain-containing protein</fullName>
    </submittedName>
</protein>
<dbReference type="InterPro" id="IPR015024">
    <property type="entry name" value="PoNi_N"/>
</dbReference>
<dbReference type="Gene3D" id="1.10.3920.10">
    <property type="entry name" value="PA2201 C-terminal domain-like"/>
    <property type="match status" value="1"/>
</dbReference>
<proteinExistence type="predicted"/>
<dbReference type="EMBL" id="CP034433">
    <property type="protein sequence ID" value="AZN36360.1"/>
    <property type="molecule type" value="Genomic_DNA"/>
</dbReference>
<dbReference type="OrthoDB" id="8576337at2"/>
<organism evidence="3 4">
    <name type="scientific">Iodobacter ciconiae</name>
    <dbReference type="NCBI Taxonomy" id="2496266"/>
    <lineage>
        <taxon>Bacteria</taxon>
        <taxon>Pseudomonadati</taxon>
        <taxon>Pseudomonadota</taxon>
        <taxon>Betaproteobacteria</taxon>
        <taxon>Neisseriales</taxon>
        <taxon>Chitinibacteraceae</taxon>
        <taxon>Iodobacter</taxon>
    </lineage>
</organism>
<evidence type="ECO:0000313" key="4">
    <source>
        <dbReference type="Proteomes" id="UP000282438"/>
    </source>
</evidence>